<keyword evidence="1" id="KW-0812">Transmembrane</keyword>
<dbReference type="RefSeq" id="WP_072934803.1">
    <property type="nucleotide sequence ID" value="NZ_FQUG01000003.1"/>
</dbReference>
<protein>
    <recommendedName>
        <fullName evidence="4">50S ribosomal protein L9</fullName>
    </recommendedName>
</protein>
<sequence>MFSKSDFWIGLAVGAVVGVFGYRFMQEREQQMMALSEGASAGQIPLAELERQKEELEDLIAAQKAQEK</sequence>
<dbReference type="OrthoDB" id="2887044at2"/>
<accession>A0A1M4UK19</accession>
<organism evidence="2 3">
    <name type="scientific">Schwartzia succinivorans DSM 10502</name>
    <dbReference type="NCBI Taxonomy" id="1123243"/>
    <lineage>
        <taxon>Bacteria</taxon>
        <taxon>Bacillati</taxon>
        <taxon>Bacillota</taxon>
        <taxon>Negativicutes</taxon>
        <taxon>Selenomonadales</taxon>
        <taxon>Selenomonadaceae</taxon>
        <taxon>Schwartzia</taxon>
    </lineage>
</organism>
<feature type="transmembrane region" description="Helical" evidence="1">
    <location>
        <begin position="6"/>
        <end position="25"/>
    </location>
</feature>
<name>A0A1M4UK19_9FIRM</name>
<evidence type="ECO:0000313" key="2">
    <source>
        <dbReference type="EMBL" id="SHE57122.1"/>
    </source>
</evidence>
<keyword evidence="1" id="KW-0472">Membrane</keyword>
<proteinExistence type="predicted"/>
<dbReference type="AlphaFoldDB" id="A0A1M4UK19"/>
<keyword evidence="3" id="KW-1185">Reference proteome</keyword>
<gene>
    <name evidence="2" type="ORF">SAMN02745190_00693</name>
</gene>
<dbReference type="Proteomes" id="UP000184404">
    <property type="component" value="Unassembled WGS sequence"/>
</dbReference>
<evidence type="ECO:0000313" key="3">
    <source>
        <dbReference type="Proteomes" id="UP000184404"/>
    </source>
</evidence>
<dbReference type="EMBL" id="FQUG01000003">
    <property type="protein sequence ID" value="SHE57122.1"/>
    <property type="molecule type" value="Genomic_DNA"/>
</dbReference>
<evidence type="ECO:0008006" key="4">
    <source>
        <dbReference type="Google" id="ProtNLM"/>
    </source>
</evidence>
<dbReference type="STRING" id="1123243.SAMN02745190_00693"/>
<reference evidence="2 3" key="1">
    <citation type="submission" date="2016-11" db="EMBL/GenBank/DDBJ databases">
        <authorList>
            <person name="Jaros S."/>
            <person name="Januszkiewicz K."/>
            <person name="Wedrychowicz H."/>
        </authorList>
    </citation>
    <scope>NUCLEOTIDE SEQUENCE [LARGE SCALE GENOMIC DNA]</scope>
    <source>
        <strain evidence="2 3">DSM 10502</strain>
    </source>
</reference>
<keyword evidence="1" id="KW-1133">Transmembrane helix</keyword>
<evidence type="ECO:0000256" key="1">
    <source>
        <dbReference type="SAM" id="Phobius"/>
    </source>
</evidence>